<feature type="domain" description="Imelysin-like" evidence="4">
    <location>
        <begin position="32"/>
        <end position="309"/>
    </location>
</feature>
<dbReference type="Pfam" id="PF09375">
    <property type="entry name" value="Peptidase_M75"/>
    <property type="match status" value="1"/>
</dbReference>
<comment type="caution">
    <text evidence="5">The sequence shown here is derived from an EMBL/GenBank/DDBJ whole genome shotgun (WGS) entry which is preliminary data.</text>
</comment>
<evidence type="ECO:0000256" key="2">
    <source>
        <dbReference type="ARBA" id="ARBA00022729"/>
    </source>
</evidence>
<dbReference type="RefSeq" id="WP_377745924.1">
    <property type="nucleotide sequence ID" value="NZ_JBHRXJ010000015.1"/>
</dbReference>
<protein>
    <submittedName>
        <fullName evidence="5">Imelysin family protein</fullName>
    </submittedName>
</protein>
<accession>A0ABV7R7W9</accession>
<evidence type="ECO:0000259" key="4">
    <source>
        <dbReference type="Pfam" id="PF09375"/>
    </source>
</evidence>
<reference evidence="6" key="1">
    <citation type="journal article" date="2019" name="Int. J. Syst. Evol. Microbiol.">
        <title>The Global Catalogue of Microorganisms (GCM) 10K type strain sequencing project: providing services to taxonomists for standard genome sequencing and annotation.</title>
        <authorList>
            <consortium name="The Broad Institute Genomics Platform"/>
            <consortium name="The Broad Institute Genome Sequencing Center for Infectious Disease"/>
            <person name="Wu L."/>
            <person name="Ma J."/>
        </authorList>
    </citation>
    <scope>NUCLEOTIDE SEQUENCE [LARGE SCALE GENOMIC DNA]</scope>
    <source>
        <strain evidence="6">KCTC 42899</strain>
    </source>
</reference>
<dbReference type="CDD" id="cd14659">
    <property type="entry name" value="Imelysin-like_IPPA"/>
    <property type="match status" value="1"/>
</dbReference>
<comment type="subcellular location">
    <subcellularLocation>
        <location evidence="1">Cell envelope</location>
    </subcellularLocation>
</comment>
<keyword evidence="2 3" id="KW-0732">Signal</keyword>
<evidence type="ECO:0000256" key="1">
    <source>
        <dbReference type="ARBA" id="ARBA00004196"/>
    </source>
</evidence>
<organism evidence="5 6">
    <name type="scientific">Paracoccus mangrovi</name>
    <dbReference type="NCBI Taxonomy" id="1715645"/>
    <lineage>
        <taxon>Bacteria</taxon>
        <taxon>Pseudomonadati</taxon>
        <taxon>Pseudomonadota</taxon>
        <taxon>Alphaproteobacteria</taxon>
        <taxon>Rhodobacterales</taxon>
        <taxon>Paracoccaceae</taxon>
        <taxon>Paracoccus</taxon>
    </lineage>
</organism>
<dbReference type="InterPro" id="IPR034984">
    <property type="entry name" value="Imelysin-like_IPPA"/>
</dbReference>
<dbReference type="InterPro" id="IPR018976">
    <property type="entry name" value="Imelysin-like"/>
</dbReference>
<keyword evidence="6" id="KW-1185">Reference proteome</keyword>
<dbReference type="InterPro" id="IPR038352">
    <property type="entry name" value="Imelysin_sf"/>
</dbReference>
<feature type="chain" id="PRO_5046279982" evidence="3">
    <location>
        <begin position="22"/>
        <end position="332"/>
    </location>
</feature>
<feature type="signal peptide" evidence="3">
    <location>
        <begin position="1"/>
        <end position="21"/>
    </location>
</feature>
<dbReference type="Proteomes" id="UP001595721">
    <property type="component" value="Unassembled WGS sequence"/>
</dbReference>
<dbReference type="Gene3D" id="1.20.1420.20">
    <property type="entry name" value="M75 peptidase, HXXE motif"/>
    <property type="match status" value="1"/>
</dbReference>
<name>A0ABV7R7W9_9RHOB</name>
<proteinExistence type="predicted"/>
<evidence type="ECO:0000313" key="6">
    <source>
        <dbReference type="Proteomes" id="UP001595721"/>
    </source>
</evidence>
<gene>
    <name evidence="5" type="ORF">ACFOMH_16760</name>
</gene>
<evidence type="ECO:0000256" key="3">
    <source>
        <dbReference type="SAM" id="SignalP"/>
    </source>
</evidence>
<dbReference type="EMBL" id="JBHRXJ010000015">
    <property type="protein sequence ID" value="MFC3529827.1"/>
    <property type="molecule type" value="Genomic_DNA"/>
</dbReference>
<sequence>MILKFFALILMLGLGVGAARADVAQTVNDWILPDLAGFRVAAQQLADKAATSCDPEILRPAWNATFDAWLRVGFLHLGPGEEQGRNLAIAFWPDPKGIGARQQRQMLAAQDPVVNDPAKFAQTSVALRGLFGLERLLYPAAPPEGKGADDYSCALIRATAADLARMAAEIDAGWRDGYAQTLLSSGQPGNTTFLSDTEARQALYTQLMAGFEFVADQRLGRPLGTFDRPRPERAEARASGRSVRNIELSLQALMDFATVLAGDTPRTRADVDLALAAAGGLDDPALAGLSEPQKYVRAENLRQRVQTAQDTAETEVGKALGVEIGFNSADGD</sequence>
<evidence type="ECO:0000313" key="5">
    <source>
        <dbReference type="EMBL" id="MFC3529827.1"/>
    </source>
</evidence>